<dbReference type="GeneID" id="87806144"/>
<dbReference type="EMBL" id="CP086715">
    <property type="protein sequence ID" value="WOO79373.1"/>
    <property type="molecule type" value="Genomic_DNA"/>
</dbReference>
<reference evidence="3" key="1">
    <citation type="submission" date="2023-10" db="EMBL/GenBank/DDBJ databases">
        <authorList>
            <person name="Noh H."/>
        </authorList>
    </citation>
    <scope>NUCLEOTIDE SEQUENCE</scope>
    <source>
        <strain evidence="3">DUCC4014</strain>
    </source>
</reference>
<keyword evidence="2" id="KW-0472">Membrane</keyword>
<evidence type="ECO:0000313" key="3">
    <source>
        <dbReference type="EMBL" id="WOO79373.1"/>
    </source>
</evidence>
<feature type="transmembrane region" description="Helical" evidence="2">
    <location>
        <begin position="100"/>
        <end position="118"/>
    </location>
</feature>
<evidence type="ECO:0000313" key="4">
    <source>
        <dbReference type="Proteomes" id="UP000827549"/>
    </source>
</evidence>
<keyword evidence="2" id="KW-0812">Transmembrane</keyword>
<feature type="region of interest" description="Disordered" evidence="1">
    <location>
        <begin position="232"/>
        <end position="282"/>
    </location>
</feature>
<feature type="transmembrane region" description="Helical" evidence="2">
    <location>
        <begin position="159"/>
        <end position="179"/>
    </location>
</feature>
<organism evidence="3 4">
    <name type="scientific">Vanrija pseudolonga</name>
    <dbReference type="NCBI Taxonomy" id="143232"/>
    <lineage>
        <taxon>Eukaryota</taxon>
        <taxon>Fungi</taxon>
        <taxon>Dikarya</taxon>
        <taxon>Basidiomycota</taxon>
        <taxon>Agaricomycotina</taxon>
        <taxon>Tremellomycetes</taxon>
        <taxon>Trichosporonales</taxon>
        <taxon>Trichosporonaceae</taxon>
        <taxon>Vanrija</taxon>
    </lineage>
</organism>
<accession>A0AAF0Y9D2</accession>
<keyword evidence="4" id="KW-1185">Reference proteome</keyword>
<evidence type="ECO:0000256" key="2">
    <source>
        <dbReference type="SAM" id="Phobius"/>
    </source>
</evidence>
<dbReference type="AlphaFoldDB" id="A0AAF0Y9D2"/>
<feature type="transmembrane region" description="Helical" evidence="2">
    <location>
        <begin position="67"/>
        <end position="88"/>
    </location>
</feature>
<dbReference type="Proteomes" id="UP000827549">
    <property type="component" value="Chromosome 2"/>
</dbReference>
<keyword evidence="2" id="KW-1133">Transmembrane helix</keyword>
<proteinExistence type="predicted"/>
<protein>
    <submittedName>
        <fullName evidence="3">Uncharacterized protein</fullName>
    </submittedName>
</protein>
<gene>
    <name evidence="3" type="ORF">LOC62_02G002897</name>
</gene>
<sequence>MAKQPFNFSMGPQQTPAWMNRNTTLLVSAIATLVCGAFGVVFTVEAVRSKKFWTSRNANEQLKYRVFTGLTAAFMYTTALSAVAVFIHARGTRLNLKLRLLAFIAAFSGVAAFTFNIVRRYAGINELLRLCRETYPPGSLNSHMAAECETSWGRWNAGAWVGSVIVLLFAAYCAFYLFAADRTSNTRSFVTGATDADEAFRLAPFGAERGLNPAANRGFNSVEITRSERYDTAYDDGAQPPRQADPFADPDTKKGDHLLSPAHQAENPFADGPPQYDNNNRR</sequence>
<name>A0AAF0Y9D2_9TREE</name>
<evidence type="ECO:0000256" key="1">
    <source>
        <dbReference type="SAM" id="MobiDB-lite"/>
    </source>
</evidence>
<dbReference type="RefSeq" id="XP_062625405.1">
    <property type="nucleotide sequence ID" value="XM_062769421.1"/>
</dbReference>